<dbReference type="Pfam" id="PF13898">
    <property type="entry name" value="MINDY-3_4_CD"/>
    <property type="match status" value="1"/>
</dbReference>
<evidence type="ECO:0000259" key="3">
    <source>
        <dbReference type="SMART" id="SM01174"/>
    </source>
</evidence>
<keyword evidence="5" id="KW-1185">Reference proteome</keyword>
<dbReference type="EMBL" id="OZ019904">
    <property type="protein sequence ID" value="CAK9199399.1"/>
    <property type="molecule type" value="Genomic_DNA"/>
</dbReference>
<feature type="domain" description="Deubiquitinating enzyme MINDY-3/4 conserved" evidence="3">
    <location>
        <begin position="140"/>
        <end position="515"/>
    </location>
</feature>
<gene>
    <name evidence="4" type="ORF">CSSPTR1EN2_LOCUS4917</name>
</gene>
<comment type="similarity">
    <text evidence="1">Belongs to the MINDY deubiquitinase family. FAM188 subfamily.</text>
</comment>
<dbReference type="PANTHER" id="PTHR12473">
    <property type="entry name" value="UBIQUITIN CARBOXYL-TERMINAL HYDROLASE MINDY-4-RELATED"/>
    <property type="match status" value="1"/>
</dbReference>
<feature type="region of interest" description="Disordered" evidence="2">
    <location>
        <begin position="1"/>
        <end position="103"/>
    </location>
</feature>
<organism evidence="4 5">
    <name type="scientific">Sphagnum troendelagicum</name>
    <dbReference type="NCBI Taxonomy" id="128251"/>
    <lineage>
        <taxon>Eukaryota</taxon>
        <taxon>Viridiplantae</taxon>
        <taxon>Streptophyta</taxon>
        <taxon>Embryophyta</taxon>
        <taxon>Bryophyta</taxon>
        <taxon>Sphagnophytina</taxon>
        <taxon>Sphagnopsida</taxon>
        <taxon>Sphagnales</taxon>
        <taxon>Sphagnaceae</taxon>
        <taxon>Sphagnum</taxon>
    </lineage>
</organism>
<evidence type="ECO:0000256" key="1">
    <source>
        <dbReference type="ARBA" id="ARBA00011074"/>
    </source>
</evidence>
<accession>A0ABP0TM34</accession>
<proteinExistence type="inferred from homology"/>
<dbReference type="Proteomes" id="UP001497512">
    <property type="component" value="Chromosome 12"/>
</dbReference>
<evidence type="ECO:0000313" key="4">
    <source>
        <dbReference type="EMBL" id="CAK9199399.1"/>
    </source>
</evidence>
<feature type="compositionally biased region" description="Basic and acidic residues" evidence="2">
    <location>
        <begin position="41"/>
        <end position="59"/>
    </location>
</feature>
<evidence type="ECO:0000313" key="5">
    <source>
        <dbReference type="Proteomes" id="UP001497512"/>
    </source>
</evidence>
<dbReference type="InterPro" id="IPR025257">
    <property type="entry name" value="MINDY-3/4_CD"/>
</dbReference>
<dbReference type="SMART" id="SM01174">
    <property type="entry name" value="DUF4205"/>
    <property type="match status" value="1"/>
</dbReference>
<name>A0ABP0TM34_9BRYO</name>
<dbReference type="PANTHER" id="PTHR12473:SF8">
    <property type="entry name" value="UBIQUITIN CARBOXYL-TERMINAL HYDROLASE MINDY-4-RELATED"/>
    <property type="match status" value="1"/>
</dbReference>
<dbReference type="InterPro" id="IPR039785">
    <property type="entry name" value="MINY3/4"/>
</dbReference>
<feature type="compositionally biased region" description="Polar residues" evidence="2">
    <location>
        <begin position="60"/>
        <end position="97"/>
    </location>
</feature>
<reference evidence="4" key="1">
    <citation type="submission" date="2024-02" db="EMBL/GenBank/DDBJ databases">
        <authorList>
            <consortium name="ELIXIR-Norway"/>
            <consortium name="Elixir Norway"/>
        </authorList>
    </citation>
    <scope>NUCLEOTIDE SEQUENCE</scope>
</reference>
<protein>
    <recommendedName>
        <fullName evidence="3">Deubiquitinating enzyme MINDY-3/4 conserved domain-containing protein</fullName>
    </recommendedName>
</protein>
<evidence type="ECO:0000256" key="2">
    <source>
        <dbReference type="SAM" id="MobiDB-lite"/>
    </source>
</evidence>
<feature type="region of interest" description="Disordered" evidence="2">
    <location>
        <begin position="589"/>
        <end position="608"/>
    </location>
</feature>
<sequence>MGDHDDEELQRAFRMSLQSAPDAKRSKPGDNQGGTMESPEASDRRIRRELRAAAAEQRRGVTSSSGFPDPSSIKSSLDTKLTTASSPLAVETRTTGKGTDRSESLFPFRDAAEKMMIPGKRRVKDERQQQLPITVAERLHSIVFGSQQVSREVLAQWCHQGFRFSLDLETSLGLVQREGGPCGVLVPIQALVLKYLLFVLEDDMDSDLKCKPTHFPVPPTVGTVVHSNVLDSRLVFSHAQRTRALVYAIGETLWRAGGRKKAIVAVLDIPGICIDQNIKEEEQDEAVAKALKGVCLDSGKELHGLVRFCEVTSILALRQQLQDSLPGFRSPMGALLLLFSALLSRGLDAVQTDRDDPDQPLVTPPFGHASQEIVNLLLCGHAVPNVFDGNLDMGGGMCLKGIPTSVEVGFLTLLESLNLCKVGRYLKCPRWPIWVIGSESHYSILFAFTTTVQEESEFDDRETSVQQAFDAQDQSGGGGFISPEALQQILLDLNIEMNQDVLNTLCSSDIVVWNDFWQALLELDKSKGGLKDSCNTLGIRQFDLYHFNGIAKTVATVGDVSQQQPHLTRIKVSVPPKWTPDTVLAEGFKGSLGDRPHEASDSGISNPEPAQHAPLVDCIRTRWQCATCNWAGDAPSIV</sequence>